<dbReference type="InterPro" id="IPR029058">
    <property type="entry name" value="AB_hydrolase_fold"/>
</dbReference>
<gene>
    <name evidence="1" type="ORF">ISP01_01680</name>
</gene>
<proteinExistence type="predicted"/>
<reference evidence="1" key="1">
    <citation type="submission" date="2020-10" db="EMBL/GenBank/DDBJ databases">
        <title>Dehalococcoides mccartyi of a TCE/Cr reducing biochatode.</title>
        <authorList>
            <person name="Matturro B."/>
        </authorList>
    </citation>
    <scope>NUCLEOTIDE SEQUENCE</scope>
    <source>
        <strain evidence="1">Bin4</strain>
    </source>
</reference>
<name>A0A843ADU1_METAZ</name>
<dbReference type="EMBL" id="JADIIN010000015">
    <property type="protein sequence ID" value="MBF4468093.1"/>
    <property type="molecule type" value="Genomic_DNA"/>
</dbReference>
<sequence length="334" mass="39474">MKKLVDKIFKINFNDIISFDFPENELCGLEILLNNVKYEFLVKKSNKSDKIICFGGRGGVDQSKRKLPDFPRHSWRNNFVESLIYYADPTFHVNKEIRNGWYMGTKDDWYLEKIALILEEIEKNFKIKNENILFYGTSAGGYSSLVLATLIKGSTALVGNAQIIISNHYKGHYNTLKKYCFDDLDEKTLLKKYGYRLNLLELFKRENYVPHFTYFVNVESKIDLNKHCFPLMRGLQELPNFNGNDVEIILYHDERGHTARNERELAIPLIKLYLDRKVYNYYEDATILNKALISFDFENKDKIIIEQQRTIEKLKSKRIFKIENKVNSFFKKIF</sequence>
<accession>A0A843ADU1</accession>
<protein>
    <submittedName>
        <fullName evidence="1">Uncharacterized protein</fullName>
    </submittedName>
</protein>
<evidence type="ECO:0000313" key="1">
    <source>
        <dbReference type="EMBL" id="MBF4468093.1"/>
    </source>
</evidence>
<dbReference type="SUPFAM" id="SSF53474">
    <property type="entry name" value="alpha/beta-Hydrolases"/>
    <property type="match status" value="1"/>
</dbReference>
<organism evidence="1 2">
    <name type="scientific">Methanobrevibacter arboriphilus</name>
    <dbReference type="NCBI Taxonomy" id="39441"/>
    <lineage>
        <taxon>Archaea</taxon>
        <taxon>Methanobacteriati</taxon>
        <taxon>Methanobacteriota</taxon>
        <taxon>Methanomada group</taxon>
        <taxon>Methanobacteria</taxon>
        <taxon>Methanobacteriales</taxon>
        <taxon>Methanobacteriaceae</taxon>
        <taxon>Methanobrevibacter</taxon>
    </lineage>
</organism>
<dbReference type="AlphaFoldDB" id="A0A843ADU1"/>
<dbReference type="RefSeq" id="WP_278521810.1">
    <property type="nucleotide sequence ID" value="NZ_JADIIN010000015.1"/>
</dbReference>
<evidence type="ECO:0000313" key="2">
    <source>
        <dbReference type="Proteomes" id="UP000658733"/>
    </source>
</evidence>
<dbReference type="Proteomes" id="UP000658733">
    <property type="component" value="Unassembled WGS sequence"/>
</dbReference>
<comment type="caution">
    <text evidence="1">The sequence shown here is derived from an EMBL/GenBank/DDBJ whole genome shotgun (WGS) entry which is preliminary data.</text>
</comment>